<evidence type="ECO:0000256" key="4">
    <source>
        <dbReference type="ARBA" id="ARBA00023136"/>
    </source>
</evidence>
<dbReference type="RefSeq" id="WP_124320228.1">
    <property type="nucleotide sequence ID" value="NZ_CP027753.1"/>
</dbReference>
<feature type="transmembrane region" description="Helical" evidence="5">
    <location>
        <begin position="288"/>
        <end position="308"/>
    </location>
</feature>
<dbReference type="Pfam" id="PF07690">
    <property type="entry name" value="MFS_1"/>
    <property type="match status" value="1"/>
</dbReference>
<feature type="transmembrane region" description="Helical" evidence="5">
    <location>
        <begin position="253"/>
        <end position="276"/>
    </location>
</feature>
<accession>A0A3G7TM75</accession>
<sequence>MAGPVTSESGKHLSRGIPRTVWALGFVSLFMDVSSELVHSLLPLYMVGTLGISMLVVGIIEGVAEATALIVKVFSGALSDFIGRRKELLLLGYGLAALTKPLFPLASSAELVFSARLLDRIGKGIRGAPRDALVADVAPAQIRGACFGLRQSLDTVGAFLGPILAIGLMLWLANDIAQVLWLAVIPAALAVALLVFAIREPEHAPGSRHFQSPLRLASLRRFSRHYWWVVAIGAAFTLARFSEAFLVLRAQQLGFAAAWVPLVMVVMAGFYMVSAYPVGKWSDHINRSALLSVGLLLLILADLVLAYADSVPMVLLGVALWGLHMGFSQGILATLVADTTPADLKGTAFGVFNLLSGIALLLASVIAGWLWQVHGAALTFYVGAGFAGLSLLLLMGKPRSQ</sequence>
<dbReference type="GO" id="GO:0016020">
    <property type="term" value="C:membrane"/>
    <property type="evidence" value="ECO:0007669"/>
    <property type="project" value="UniProtKB-SubCell"/>
</dbReference>
<keyword evidence="3 5" id="KW-1133">Transmembrane helix</keyword>
<feature type="transmembrane region" description="Helical" evidence="5">
    <location>
        <begin position="179"/>
        <end position="198"/>
    </location>
</feature>
<feature type="transmembrane region" description="Helical" evidence="5">
    <location>
        <begin position="314"/>
        <end position="337"/>
    </location>
</feature>
<feature type="transmembrane region" description="Helical" evidence="5">
    <location>
        <begin position="377"/>
        <end position="395"/>
    </location>
</feature>
<dbReference type="InterPro" id="IPR011701">
    <property type="entry name" value="MFS"/>
</dbReference>
<feature type="transmembrane region" description="Helical" evidence="5">
    <location>
        <begin position="153"/>
        <end position="173"/>
    </location>
</feature>
<dbReference type="PROSITE" id="PS50850">
    <property type="entry name" value="MFS"/>
    <property type="match status" value="1"/>
</dbReference>
<dbReference type="Gene3D" id="1.20.1250.20">
    <property type="entry name" value="MFS general substrate transporter like domains"/>
    <property type="match status" value="2"/>
</dbReference>
<evidence type="ECO:0000313" key="8">
    <source>
        <dbReference type="Proteomes" id="UP000268048"/>
    </source>
</evidence>
<gene>
    <name evidence="7" type="ORF">C4K04_2522</name>
</gene>
<proteinExistence type="predicted"/>
<name>A0A3G7TM75_9PSED</name>
<dbReference type="AlphaFoldDB" id="A0A3G7TM75"/>
<evidence type="ECO:0000313" key="7">
    <source>
        <dbReference type="EMBL" id="AZE48195.1"/>
    </source>
</evidence>
<dbReference type="CDD" id="cd17370">
    <property type="entry name" value="MFS_MJ1317_like"/>
    <property type="match status" value="1"/>
</dbReference>
<feature type="transmembrane region" description="Helical" evidence="5">
    <location>
        <begin position="225"/>
        <end position="247"/>
    </location>
</feature>
<reference evidence="7 8" key="1">
    <citation type="submission" date="2018-03" db="EMBL/GenBank/DDBJ databases">
        <title>Diversity of phytobeneficial traits revealed by whole-genome analysis of worldwide-isolated phenazine-producing Pseudomonas spp.</title>
        <authorList>
            <person name="Biessy A."/>
            <person name="Novinscak A."/>
            <person name="Blom J."/>
            <person name="Leger G."/>
            <person name="Thomashow L.S."/>
            <person name="Cazorla F.M."/>
            <person name="Josic D."/>
            <person name="Filion M."/>
        </authorList>
    </citation>
    <scope>NUCLEOTIDE SEQUENCE [LARGE SCALE GENOMIC DNA]</scope>
    <source>
        <strain evidence="7 8">B25</strain>
    </source>
</reference>
<feature type="domain" description="Major facilitator superfamily (MFS) profile" evidence="6">
    <location>
        <begin position="20"/>
        <end position="401"/>
    </location>
</feature>
<keyword evidence="4 5" id="KW-0472">Membrane</keyword>
<dbReference type="InterPro" id="IPR036259">
    <property type="entry name" value="MFS_trans_sf"/>
</dbReference>
<keyword evidence="2 5" id="KW-0812">Transmembrane</keyword>
<dbReference type="EMBL" id="CP027753">
    <property type="protein sequence ID" value="AZE48195.1"/>
    <property type="molecule type" value="Genomic_DNA"/>
</dbReference>
<evidence type="ECO:0000259" key="6">
    <source>
        <dbReference type="PROSITE" id="PS50850"/>
    </source>
</evidence>
<dbReference type="Proteomes" id="UP000268048">
    <property type="component" value="Chromosome"/>
</dbReference>
<dbReference type="SUPFAM" id="SSF103473">
    <property type="entry name" value="MFS general substrate transporter"/>
    <property type="match status" value="1"/>
</dbReference>
<evidence type="ECO:0000256" key="1">
    <source>
        <dbReference type="ARBA" id="ARBA00004141"/>
    </source>
</evidence>
<feature type="transmembrane region" description="Helical" evidence="5">
    <location>
        <begin position="349"/>
        <end position="371"/>
    </location>
</feature>
<dbReference type="InterPro" id="IPR005829">
    <property type="entry name" value="Sugar_transporter_CS"/>
</dbReference>
<evidence type="ECO:0000256" key="3">
    <source>
        <dbReference type="ARBA" id="ARBA00022989"/>
    </source>
</evidence>
<dbReference type="GO" id="GO:0022857">
    <property type="term" value="F:transmembrane transporter activity"/>
    <property type="evidence" value="ECO:0007669"/>
    <property type="project" value="InterPro"/>
</dbReference>
<evidence type="ECO:0000256" key="2">
    <source>
        <dbReference type="ARBA" id="ARBA00022692"/>
    </source>
</evidence>
<dbReference type="PANTHER" id="PTHR23518:SF2">
    <property type="entry name" value="MAJOR FACILITATOR SUPERFAMILY TRANSPORTER"/>
    <property type="match status" value="1"/>
</dbReference>
<comment type="subcellular location">
    <subcellularLocation>
        <location evidence="1">Membrane</location>
        <topology evidence="1">Multi-pass membrane protein</topology>
    </subcellularLocation>
</comment>
<feature type="transmembrane region" description="Helical" evidence="5">
    <location>
        <begin position="44"/>
        <end position="64"/>
    </location>
</feature>
<dbReference type="PANTHER" id="PTHR23518">
    <property type="entry name" value="C-METHYLTRANSFERASE"/>
    <property type="match status" value="1"/>
</dbReference>
<dbReference type="PROSITE" id="PS00216">
    <property type="entry name" value="SUGAR_TRANSPORT_1"/>
    <property type="match status" value="1"/>
</dbReference>
<evidence type="ECO:0000256" key="5">
    <source>
        <dbReference type="SAM" id="Phobius"/>
    </source>
</evidence>
<organism evidence="7 8">
    <name type="scientific">Pseudomonas chlororaphis</name>
    <dbReference type="NCBI Taxonomy" id="587753"/>
    <lineage>
        <taxon>Bacteria</taxon>
        <taxon>Pseudomonadati</taxon>
        <taxon>Pseudomonadota</taxon>
        <taxon>Gammaproteobacteria</taxon>
        <taxon>Pseudomonadales</taxon>
        <taxon>Pseudomonadaceae</taxon>
        <taxon>Pseudomonas</taxon>
    </lineage>
</organism>
<dbReference type="InterPro" id="IPR020846">
    <property type="entry name" value="MFS_dom"/>
</dbReference>
<protein>
    <submittedName>
        <fullName evidence="7">Putative MFS-type transporter</fullName>
    </submittedName>
</protein>